<reference evidence="1 2" key="1">
    <citation type="submission" date="2024-03" db="EMBL/GenBank/DDBJ databases">
        <title>A high-quality draft genome sequence of Diaporthe vaccinii, a causative agent of upright dieback and viscid rot disease in cranberry plants.</title>
        <authorList>
            <person name="Sarrasin M."/>
            <person name="Lang B.F."/>
            <person name="Burger G."/>
        </authorList>
    </citation>
    <scope>NUCLEOTIDE SEQUENCE [LARGE SCALE GENOMIC DNA]</scope>
    <source>
        <strain evidence="1 2">IS7</strain>
    </source>
</reference>
<dbReference type="Proteomes" id="UP001600888">
    <property type="component" value="Unassembled WGS sequence"/>
</dbReference>
<sequence length="94" mass="10127">MHTVRVLPERFSSAMVESDTVIVAQPGAVATCLSPLWTKLALATCPQPAQPDSATQVSVANVAGRRSKIERKDFIMKLRVRECQDSDGQLTSGA</sequence>
<comment type="caution">
    <text evidence="1">The sequence shown here is derived from an EMBL/GenBank/DDBJ whole genome shotgun (WGS) entry which is preliminary data.</text>
</comment>
<keyword evidence="2" id="KW-1185">Reference proteome</keyword>
<accession>A0ABR4E9N5</accession>
<protein>
    <submittedName>
        <fullName evidence="1">Uncharacterized protein</fullName>
    </submittedName>
</protein>
<proteinExistence type="predicted"/>
<evidence type="ECO:0000313" key="1">
    <source>
        <dbReference type="EMBL" id="KAL2279153.1"/>
    </source>
</evidence>
<gene>
    <name evidence="1" type="ORF">FJTKL_13718</name>
</gene>
<dbReference type="EMBL" id="JBAWTH010000079">
    <property type="protein sequence ID" value="KAL2279153.1"/>
    <property type="molecule type" value="Genomic_DNA"/>
</dbReference>
<organism evidence="1 2">
    <name type="scientific">Diaporthe vaccinii</name>
    <dbReference type="NCBI Taxonomy" id="105482"/>
    <lineage>
        <taxon>Eukaryota</taxon>
        <taxon>Fungi</taxon>
        <taxon>Dikarya</taxon>
        <taxon>Ascomycota</taxon>
        <taxon>Pezizomycotina</taxon>
        <taxon>Sordariomycetes</taxon>
        <taxon>Sordariomycetidae</taxon>
        <taxon>Diaporthales</taxon>
        <taxon>Diaporthaceae</taxon>
        <taxon>Diaporthe</taxon>
        <taxon>Diaporthe eres species complex</taxon>
    </lineage>
</organism>
<evidence type="ECO:0000313" key="2">
    <source>
        <dbReference type="Proteomes" id="UP001600888"/>
    </source>
</evidence>
<name>A0ABR4E9N5_9PEZI</name>